<dbReference type="STRING" id="406100.SAMN04488052_11068"/>
<dbReference type="GO" id="GO:0016020">
    <property type="term" value="C:membrane"/>
    <property type="evidence" value="ECO:0007669"/>
    <property type="project" value="TreeGrafter"/>
</dbReference>
<dbReference type="PANTHER" id="PTHR44196:SF1">
    <property type="entry name" value="DEHYDROGENASE_REDUCTASE SDR FAMILY MEMBER 7B"/>
    <property type="match status" value="1"/>
</dbReference>
<accession>A0A1H8V7H4</accession>
<keyword evidence="6" id="KW-1185">Reference proteome</keyword>
<evidence type="ECO:0000313" key="6">
    <source>
        <dbReference type="Proteomes" id="UP000199657"/>
    </source>
</evidence>
<dbReference type="PROSITE" id="PS00061">
    <property type="entry name" value="ADH_SHORT"/>
    <property type="match status" value="1"/>
</dbReference>
<evidence type="ECO:0000313" key="5">
    <source>
        <dbReference type="EMBL" id="SEP11356.1"/>
    </source>
</evidence>
<gene>
    <name evidence="5" type="ORF">SAMN04488052_11068</name>
</gene>
<dbReference type="PRINTS" id="PR00081">
    <property type="entry name" value="GDHRDH"/>
</dbReference>
<comment type="similarity">
    <text evidence="1 3">Belongs to the short-chain dehydrogenases/reductases (SDR) family.</text>
</comment>
<dbReference type="InterPro" id="IPR057326">
    <property type="entry name" value="KR_dom"/>
</dbReference>
<dbReference type="PANTHER" id="PTHR44196">
    <property type="entry name" value="DEHYDROGENASE/REDUCTASE SDR FAMILY MEMBER 7B"/>
    <property type="match status" value="1"/>
</dbReference>
<evidence type="ECO:0000256" key="1">
    <source>
        <dbReference type="ARBA" id="ARBA00006484"/>
    </source>
</evidence>
<dbReference type="Proteomes" id="UP000199657">
    <property type="component" value="Unassembled WGS sequence"/>
</dbReference>
<keyword evidence="2" id="KW-0560">Oxidoreductase</keyword>
<dbReference type="InterPro" id="IPR036291">
    <property type="entry name" value="NAD(P)-bd_dom_sf"/>
</dbReference>
<dbReference type="AlphaFoldDB" id="A0A1H8V7H4"/>
<evidence type="ECO:0000256" key="2">
    <source>
        <dbReference type="ARBA" id="ARBA00023002"/>
    </source>
</evidence>
<evidence type="ECO:0000256" key="3">
    <source>
        <dbReference type="RuleBase" id="RU000363"/>
    </source>
</evidence>
<dbReference type="EMBL" id="FOEG01000010">
    <property type="protein sequence ID" value="SEP11356.1"/>
    <property type="molecule type" value="Genomic_DNA"/>
</dbReference>
<dbReference type="RefSeq" id="WP_091645730.1">
    <property type="nucleotide sequence ID" value="NZ_FOEG01000010.1"/>
</dbReference>
<feature type="domain" description="Ketoreductase" evidence="4">
    <location>
        <begin position="7"/>
        <end position="194"/>
    </location>
</feature>
<dbReference type="InterPro" id="IPR020904">
    <property type="entry name" value="Sc_DH/Rdtase_CS"/>
</dbReference>
<reference evidence="5 6" key="1">
    <citation type="submission" date="2016-10" db="EMBL/GenBank/DDBJ databases">
        <authorList>
            <person name="de Groot N.N."/>
        </authorList>
    </citation>
    <scope>NUCLEOTIDE SEQUENCE [LARGE SCALE GENOMIC DNA]</scope>
    <source>
        <strain evidence="5 6">CGMCC 1.6291</strain>
    </source>
</reference>
<sequence>MKHLDGRVAAITGAGNGIGRALALELARQGCDLALSDVDTAALRETRALAEATGRRVTVAEVDVSEWQQVAAWAATAATDHGRINLIINNAGVAFSGSVTGASLDDYRWVTGVNYWGVIHGTQAFLPYLVDAGEGHVVNISSVFGLFAQPGMSAYNATKFAVRGFTESLRQELELAPCGVSATCVYPGGVSTGIARRARLSPSIHGLMGAGDDRTLREDFQRRFLRKPPEHAARAIIRGVRRDARRVLIGGDARAADLMQRLMPAAYQRLVLMAARRARQQARAR</sequence>
<dbReference type="Gene3D" id="3.40.50.720">
    <property type="entry name" value="NAD(P)-binding Rossmann-like Domain"/>
    <property type="match status" value="1"/>
</dbReference>
<dbReference type="OrthoDB" id="5801166at2"/>
<dbReference type="GO" id="GO:0016491">
    <property type="term" value="F:oxidoreductase activity"/>
    <property type="evidence" value="ECO:0007669"/>
    <property type="project" value="UniProtKB-KW"/>
</dbReference>
<protein>
    <submittedName>
        <fullName evidence="5">Short-chain dehydrogenase</fullName>
    </submittedName>
</protein>
<name>A0A1H8V7H4_9GAMM</name>
<dbReference type="PRINTS" id="PR00080">
    <property type="entry name" value="SDRFAMILY"/>
</dbReference>
<proteinExistence type="inferred from homology"/>
<organism evidence="5 6">
    <name type="scientific">Aquisalimonas asiatica</name>
    <dbReference type="NCBI Taxonomy" id="406100"/>
    <lineage>
        <taxon>Bacteria</taxon>
        <taxon>Pseudomonadati</taxon>
        <taxon>Pseudomonadota</taxon>
        <taxon>Gammaproteobacteria</taxon>
        <taxon>Chromatiales</taxon>
        <taxon>Ectothiorhodospiraceae</taxon>
        <taxon>Aquisalimonas</taxon>
    </lineage>
</organism>
<dbReference type="Pfam" id="PF00106">
    <property type="entry name" value="adh_short"/>
    <property type="match status" value="1"/>
</dbReference>
<dbReference type="InterPro" id="IPR002347">
    <property type="entry name" value="SDR_fam"/>
</dbReference>
<evidence type="ECO:0000259" key="4">
    <source>
        <dbReference type="SMART" id="SM00822"/>
    </source>
</evidence>
<dbReference type="SUPFAM" id="SSF51735">
    <property type="entry name" value="NAD(P)-binding Rossmann-fold domains"/>
    <property type="match status" value="1"/>
</dbReference>
<dbReference type="SMART" id="SM00822">
    <property type="entry name" value="PKS_KR"/>
    <property type="match status" value="1"/>
</dbReference>